<evidence type="ECO:0000256" key="7">
    <source>
        <dbReference type="ARBA" id="ARBA00023136"/>
    </source>
</evidence>
<feature type="transmembrane region" description="Helical" evidence="8">
    <location>
        <begin position="344"/>
        <end position="363"/>
    </location>
</feature>
<evidence type="ECO:0000256" key="3">
    <source>
        <dbReference type="ARBA" id="ARBA00022448"/>
    </source>
</evidence>
<feature type="transmembrane region" description="Helical" evidence="8">
    <location>
        <begin position="76"/>
        <end position="94"/>
    </location>
</feature>
<dbReference type="InterPro" id="IPR020846">
    <property type="entry name" value="MFS_dom"/>
</dbReference>
<feature type="transmembrane region" description="Helical" evidence="8">
    <location>
        <begin position="45"/>
        <end position="64"/>
    </location>
</feature>
<feature type="transmembrane region" description="Helical" evidence="8">
    <location>
        <begin position="309"/>
        <end position="332"/>
    </location>
</feature>
<gene>
    <name evidence="10" type="ORF">EOD41_15490</name>
</gene>
<comment type="similarity">
    <text evidence="2">Belongs to the major facilitator superfamily. Bcr/CmlA family.</text>
</comment>
<dbReference type="RefSeq" id="WP_127706550.1">
    <property type="nucleotide sequence ID" value="NZ_SACK01000007.1"/>
</dbReference>
<dbReference type="EMBL" id="SACK01000007">
    <property type="protein sequence ID" value="RVT99842.1"/>
    <property type="molecule type" value="Genomic_DNA"/>
</dbReference>
<evidence type="ECO:0000259" key="9">
    <source>
        <dbReference type="PROSITE" id="PS50850"/>
    </source>
</evidence>
<feature type="transmembrane region" description="Helical" evidence="8">
    <location>
        <begin position="369"/>
        <end position="388"/>
    </location>
</feature>
<dbReference type="NCBIfam" id="TIGR00710">
    <property type="entry name" value="efflux_Bcr_CflA"/>
    <property type="match status" value="1"/>
</dbReference>
<dbReference type="CDD" id="cd17320">
    <property type="entry name" value="MFS_MdfA_MDR_like"/>
    <property type="match status" value="1"/>
</dbReference>
<dbReference type="InterPro" id="IPR004812">
    <property type="entry name" value="Efflux_drug-R_Bcr/CmlA"/>
</dbReference>
<keyword evidence="3" id="KW-0813">Transport</keyword>
<comment type="caution">
    <text evidence="10">The sequence shown here is derived from an EMBL/GenBank/DDBJ whole genome shotgun (WGS) entry which is preliminary data.</text>
</comment>
<feature type="domain" description="Major facilitator superfamily (MFS) profile" evidence="9">
    <location>
        <begin position="9"/>
        <end position="394"/>
    </location>
</feature>
<feature type="transmembrane region" description="Helical" evidence="8">
    <location>
        <begin position="251"/>
        <end position="270"/>
    </location>
</feature>
<evidence type="ECO:0000256" key="8">
    <source>
        <dbReference type="SAM" id="Phobius"/>
    </source>
</evidence>
<feature type="transmembrane region" description="Helical" evidence="8">
    <location>
        <begin position="100"/>
        <end position="121"/>
    </location>
</feature>
<feature type="transmembrane region" description="Helical" evidence="8">
    <location>
        <begin position="133"/>
        <end position="155"/>
    </location>
</feature>
<dbReference type="Pfam" id="PF07690">
    <property type="entry name" value="MFS_1"/>
    <property type="match status" value="1"/>
</dbReference>
<keyword evidence="6 8" id="KW-1133">Transmembrane helix</keyword>
<evidence type="ECO:0000256" key="2">
    <source>
        <dbReference type="ARBA" id="ARBA00006236"/>
    </source>
</evidence>
<keyword evidence="7 8" id="KW-0472">Membrane</keyword>
<dbReference type="PANTHER" id="PTHR23502:SF132">
    <property type="entry name" value="POLYAMINE TRANSPORTER 2-RELATED"/>
    <property type="match status" value="1"/>
</dbReference>
<keyword evidence="4" id="KW-1003">Cell membrane</keyword>
<proteinExistence type="inferred from homology"/>
<reference evidence="10 11" key="1">
    <citation type="submission" date="2019-01" db="EMBL/GenBank/DDBJ databases">
        <authorList>
            <person name="Chen W.-M."/>
        </authorList>
    </citation>
    <scope>NUCLEOTIDE SEQUENCE [LARGE SCALE GENOMIC DNA]</scope>
    <source>
        <strain evidence="10 11">YBJ-36</strain>
    </source>
</reference>
<evidence type="ECO:0000256" key="5">
    <source>
        <dbReference type="ARBA" id="ARBA00022692"/>
    </source>
</evidence>
<protein>
    <submittedName>
        <fullName evidence="10">Bcr/CflA family efflux MFS transporter</fullName>
    </submittedName>
</protein>
<dbReference type="SUPFAM" id="SSF103473">
    <property type="entry name" value="MFS general substrate transporter"/>
    <property type="match status" value="1"/>
</dbReference>
<comment type="subcellular location">
    <subcellularLocation>
        <location evidence="1">Cell membrane</location>
        <topology evidence="1">Multi-pass membrane protein</topology>
    </subcellularLocation>
</comment>
<dbReference type="OrthoDB" id="9800416at2"/>
<dbReference type="PANTHER" id="PTHR23502">
    <property type="entry name" value="MAJOR FACILITATOR SUPERFAMILY"/>
    <property type="match status" value="1"/>
</dbReference>
<dbReference type="GO" id="GO:0005886">
    <property type="term" value="C:plasma membrane"/>
    <property type="evidence" value="ECO:0007669"/>
    <property type="project" value="UniProtKB-SubCell"/>
</dbReference>
<evidence type="ECO:0000313" key="10">
    <source>
        <dbReference type="EMBL" id="RVT99842.1"/>
    </source>
</evidence>
<sequence length="410" mass="43725">MTRKKHFFLVLILGTLTALGPFSIDMYLPGFPAMAKYLHTDVPGVALSLSGFFIGLAAGQLLYGPLLDKYGRKKPLYIGLCVYIVASVCCALAQSLEMLIAVRFIQAIGSCAAAVASMAMVRDLFPVNENAKIFALLMLVVGTSPMIAPTVGGYVTAGPGWQWVFIILAIMAALILLAVALVLPSSYVPDKTISLRPKPIITGFLTVFKNPQFYTYTFTGSFAFAGLFAYVSGSPQVFMEIYHLDDKTYGWIFAGLSVALIGASQLNSLVLRKFTSEQIIRVTLSVQSIVSIVFAMGAYAGVFDLAGTIVMLFLFLACVGFINPNAIALTLAPFSKNAGTASSLFGAIQLGIGSLVTVTMSEFKAHSTVPLAIVMCITALLAFGLHFISVRVNRGKFVSVDDATAVAAVH</sequence>
<keyword evidence="11" id="KW-1185">Reference proteome</keyword>
<dbReference type="GO" id="GO:0015385">
    <property type="term" value="F:sodium:proton antiporter activity"/>
    <property type="evidence" value="ECO:0007669"/>
    <property type="project" value="TreeGrafter"/>
</dbReference>
<dbReference type="GO" id="GO:0042910">
    <property type="term" value="F:xenobiotic transmembrane transporter activity"/>
    <property type="evidence" value="ECO:0007669"/>
    <property type="project" value="InterPro"/>
</dbReference>
<evidence type="ECO:0000256" key="1">
    <source>
        <dbReference type="ARBA" id="ARBA00004651"/>
    </source>
</evidence>
<accession>A0A437MQB6</accession>
<dbReference type="InterPro" id="IPR036259">
    <property type="entry name" value="MFS_trans_sf"/>
</dbReference>
<dbReference type="Proteomes" id="UP000282759">
    <property type="component" value="Unassembled WGS sequence"/>
</dbReference>
<dbReference type="InterPro" id="IPR011701">
    <property type="entry name" value="MFS"/>
</dbReference>
<dbReference type="Gene3D" id="1.20.1720.10">
    <property type="entry name" value="Multidrug resistance protein D"/>
    <property type="match status" value="1"/>
</dbReference>
<feature type="transmembrane region" description="Helical" evidence="8">
    <location>
        <begin position="282"/>
        <end position="303"/>
    </location>
</feature>
<feature type="transmembrane region" description="Helical" evidence="8">
    <location>
        <begin position="161"/>
        <end position="183"/>
    </location>
</feature>
<name>A0A437MQB6_9SPHI</name>
<organism evidence="10 11">
    <name type="scientific">Mucilaginibacter limnophilus</name>
    <dbReference type="NCBI Taxonomy" id="1932778"/>
    <lineage>
        <taxon>Bacteria</taxon>
        <taxon>Pseudomonadati</taxon>
        <taxon>Bacteroidota</taxon>
        <taxon>Sphingobacteriia</taxon>
        <taxon>Sphingobacteriales</taxon>
        <taxon>Sphingobacteriaceae</taxon>
        <taxon>Mucilaginibacter</taxon>
    </lineage>
</organism>
<evidence type="ECO:0000256" key="4">
    <source>
        <dbReference type="ARBA" id="ARBA00022475"/>
    </source>
</evidence>
<keyword evidence="5 8" id="KW-0812">Transmembrane</keyword>
<evidence type="ECO:0000256" key="6">
    <source>
        <dbReference type="ARBA" id="ARBA00022989"/>
    </source>
</evidence>
<evidence type="ECO:0000313" key="11">
    <source>
        <dbReference type="Proteomes" id="UP000282759"/>
    </source>
</evidence>
<dbReference type="AlphaFoldDB" id="A0A437MQB6"/>
<dbReference type="PROSITE" id="PS50850">
    <property type="entry name" value="MFS"/>
    <property type="match status" value="1"/>
</dbReference>
<dbReference type="GO" id="GO:1990961">
    <property type="term" value="P:xenobiotic detoxification by transmembrane export across the plasma membrane"/>
    <property type="evidence" value="ECO:0007669"/>
    <property type="project" value="InterPro"/>
</dbReference>
<feature type="transmembrane region" description="Helical" evidence="8">
    <location>
        <begin position="213"/>
        <end position="231"/>
    </location>
</feature>
<dbReference type="FunFam" id="1.20.1720.10:FF:000005">
    <property type="entry name" value="Bcr/CflA family efflux transporter"/>
    <property type="match status" value="1"/>
</dbReference>